<evidence type="ECO:0000259" key="1">
    <source>
        <dbReference type="Pfam" id="PF11790"/>
    </source>
</evidence>
<dbReference type="InterPro" id="IPR017853">
    <property type="entry name" value="GH"/>
</dbReference>
<dbReference type="GO" id="GO:0071966">
    <property type="term" value="P:fungal-type cell wall polysaccharide metabolic process"/>
    <property type="evidence" value="ECO:0007669"/>
    <property type="project" value="TreeGrafter"/>
</dbReference>
<dbReference type="Gene3D" id="3.40.50.150">
    <property type="entry name" value="Vaccinia Virus protein VP39"/>
    <property type="match status" value="1"/>
</dbReference>
<evidence type="ECO:0000313" key="3">
    <source>
        <dbReference type="EMBL" id="KAF7292850.1"/>
    </source>
</evidence>
<evidence type="ECO:0000313" key="4">
    <source>
        <dbReference type="Proteomes" id="UP000636479"/>
    </source>
</evidence>
<dbReference type="Pfam" id="PF13847">
    <property type="entry name" value="Methyltransf_31"/>
    <property type="match status" value="1"/>
</dbReference>
<dbReference type="Pfam" id="PF11790">
    <property type="entry name" value="Glyco_hydro_cc"/>
    <property type="match status" value="1"/>
</dbReference>
<dbReference type="InterPro" id="IPR053183">
    <property type="entry name" value="ASL1"/>
</dbReference>
<dbReference type="PANTHER" id="PTHR34154:SF3">
    <property type="entry name" value="ALKALI-SENSITIVE LINKAGE PROTEIN 1"/>
    <property type="match status" value="1"/>
</dbReference>
<feature type="domain" description="Methyltransferase" evidence="2">
    <location>
        <begin position="43"/>
        <end position="127"/>
    </location>
</feature>
<accession>A0A8H6S471</accession>
<dbReference type="InterPro" id="IPR025714">
    <property type="entry name" value="Methyltranfer_dom"/>
</dbReference>
<gene>
    <name evidence="3" type="ORF">MIND_01184000</name>
</gene>
<dbReference type="PANTHER" id="PTHR34154">
    <property type="entry name" value="ALKALI-SENSITIVE LINKAGE PROTEIN 1"/>
    <property type="match status" value="1"/>
</dbReference>
<feature type="domain" description="Asl1-like glycosyl hydrolase catalytic" evidence="1">
    <location>
        <begin position="181"/>
        <end position="402"/>
    </location>
</feature>
<dbReference type="RefSeq" id="XP_037215278.1">
    <property type="nucleotide sequence ID" value="XM_037368352.1"/>
</dbReference>
<dbReference type="GeneID" id="59350868"/>
<sequence length="403" mass="44739">MPPDFDNKEYWQQRFAHETAFEWLVSSTDFMRVLEPYLEKLPKAARILHLGIGTSELHNHLRMLGFSDITNIDYEPMAIERSKQLEEKAFGDVRMQYLVADVTELESDRLRGGLFDLVVDKSTADAVSCGGEEAIARMARAVRRCLGDGGMKVLLWLQLLAIQQVLSLYAPRGSPKRGVALVASSNADLGRTTHQQCSWVYNWSPTPPPLMPTGLTFVPMQWGRDNVHAFADAVHKSGARTILAFNEPDMASQSNLAVGEAAELWQQYIQPLKKDGVRLGSPAISSAPSGLQWLQAFLQVCSGCTVDFIAVHWYGEGASNFIQYLQSVHAQFPNKPIRVTEFAATSSRATDVSTFMNDALTYLDSQSWIEGYSWFAFARAVPPLQTNLLDGGGSLNALGLHYM</sequence>
<proteinExistence type="predicted"/>
<dbReference type="SUPFAM" id="SSF53335">
    <property type="entry name" value="S-adenosyl-L-methionine-dependent methyltransferases"/>
    <property type="match status" value="1"/>
</dbReference>
<comment type="caution">
    <text evidence="3">The sequence shown here is derived from an EMBL/GenBank/DDBJ whole genome shotgun (WGS) entry which is preliminary data.</text>
</comment>
<reference evidence="3" key="1">
    <citation type="submission" date="2020-05" db="EMBL/GenBank/DDBJ databases">
        <title>Mycena genomes resolve the evolution of fungal bioluminescence.</title>
        <authorList>
            <person name="Tsai I.J."/>
        </authorList>
    </citation>
    <scope>NUCLEOTIDE SEQUENCE</scope>
    <source>
        <strain evidence="3">171206Taipei</strain>
    </source>
</reference>
<dbReference type="AlphaFoldDB" id="A0A8H6S471"/>
<organism evidence="3 4">
    <name type="scientific">Mycena indigotica</name>
    <dbReference type="NCBI Taxonomy" id="2126181"/>
    <lineage>
        <taxon>Eukaryota</taxon>
        <taxon>Fungi</taxon>
        <taxon>Dikarya</taxon>
        <taxon>Basidiomycota</taxon>
        <taxon>Agaricomycotina</taxon>
        <taxon>Agaricomycetes</taxon>
        <taxon>Agaricomycetidae</taxon>
        <taxon>Agaricales</taxon>
        <taxon>Marasmiineae</taxon>
        <taxon>Mycenaceae</taxon>
        <taxon>Mycena</taxon>
    </lineage>
</organism>
<keyword evidence="4" id="KW-1185">Reference proteome</keyword>
<dbReference type="OrthoDB" id="43654at2759"/>
<dbReference type="Proteomes" id="UP000636479">
    <property type="component" value="Unassembled WGS sequence"/>
</dbReference>
<dbReference type="Gene3D" id="3.20.20.80">
    <property type="entry name" value="Glycosidases"/>
    <property type="match status" value="1"/>
</dbReference>
<evidence type="ECO:0000259" key="2">
    <source>
        <dbReference type="Pfam" id="PF13847"/>
    </source>
</evidence>
<dbReference type="GO" id="GO:0009277">
    <property type="term" value="C:fungal-type cell wall"/>
    <property type="evidence" value="ECO:0007669"/>
    <property type="project" value="TreeGrafter"/>
</dbReference>
<protein>
    <submittedName>
        <fullName evidence="3">Glyco-hydro-cc domain-containing protein</fullName>
    </submittedName>
</protein>
<name>A0A8H6S471_9AGAR</name>
<dbReference type="EMBL" id="JACAZF010000011">
    <property type="protein sequence ID" value="KAF7292850.1"/>
    <property type="molecule type" value="Genomic_DNA"/>
</dbReference>
<dbReference type="SUPFAM" id="SSF51445">
    <property type="entry name" value="(Trans)glycosidases"/>
    <property type="match status" value="1"/>
</dbReference>
<dbReference type="InterPro" id="IPR024655">
    <property type="entry name" value="Asl1_glyco_hydro_catalytic"/>
</dbReference>
<dbReference type="InterPro" id="IPR029063">
    <property type="entry name" value="SAM-dependent_MTases_sf"/>
</dbReference>
<dbReference type="CDD" id="cd02440">
    <property type="entry name" value="AdoMet_MTases"/>
    <property type="match status" value="1"/>
</dbReference>